<dbReference type="EMBL" id="CP003167">
    <property type="protein sequence ID" value="AGB03504.1"/>
    <property type="molecule type" value="Genomic_DNA"/>
</dbReference>
<dbReference type="HOGENOM" id="CLU_3147957_0_0_2"/>
<dbReference type="Proteomes" id="UP000010824">
    <property type="component" value="Chromosome"/>
</dbReference>
<name>L0HKA4_METFS</name>
<dbReference type="KEGG" id="mfo:Metfor_2510"/>
<reference evidence="1 2" key="2">
    <citation type="journal article" date="2014" name="Genome Announc.">
        <title>Complete Genome Sequence of Methanoregula formicica SMSPT, a Mesophilic Hydrogenotrophic Methanogen Isolated from a Methanogenic Upflow Anaerobic Sludge Blanket Reactor.</title>
        <authorList>
            <person name="Yamamoto K."/>
            <person name="Tamaki H."/>
            <person name="Cadillo-Quiroz H."/>
            <person name="Imachi H."/>
            <person name="Kyrpides N."/>
            <person name="Woyke T."/>
            <person name="Goodwin L."/>
            <person name="Zinder S.H."/>
            <person name="Kamagata Y."/>
            <person name="Liu W.T."/>
        </authorList>
    </citation>
    <scope>NUCLEOTIDE SEQUENCE [LARGE SCALE GENOMIC DNA]</scope>
    <source>
        <strain evidence="2">DSM 22288 / NBRC 105244 / SMSP</strain>
    </source>
</reference>
<dbReference type="AlphaFoldDB" id="L0HKA4"/>
<reference evidence="2" key="1">
    <citation type="submission" date="2011-12" db="EMBL/GenBank/DDBJ databases">
        <title>Complete sequence of Methanoregula formicicum SMSP.</title>
        <authorList>
            <person name="Lucas S."/>
            <person name="Han J."/>
            <person name="Lapidus A."/>
            <person name="Cheng J.-F."/>
            <person name="Goodwin L."/>
            <person name="Pitluck S."/>
            <person name="Peters L."/>
            <person name="Ovchinnikova G."/>
            <person name="Teshima H."/>
            <person name="Detter J.C."/>
            <person name="Han C."/>
            <person name="Tapia R."/>
            <person name="Land M."/>
            <person name="Hauser L."/>
            <person name="Kyrpides N."/>
            <person name="Ivanova N."/>
            <person name="Pagani I."/>
            <person name="Imachi H."/>
            <person name="Tamaki H."/>
            <person name="Sekiguchi Y."/>
            <person name="Kamagata Y."/>
            <person name="Cadillo-Quiroz H."/>
            <person name="Zinder S."/>
            <person name="Liu W.-T."/>
            <person name="Woyke T."/>
        </authorList>
    </citation>
    <scope>NUCLEOTIDE SEQUENCE [LARGE SCALE GENOMIC DNA]</scope>
    <source>
        <strain evidence="2">DSM 22288 / NBRC 105244 / SMSP</strain>
    </source>
</reference>
<proteinExistence type="predicted"/>
<keyword evidence="2" id="KW-1185">Reference proteome</keyword>
<evidence type="ECO:0000313" key="2">
    <source>
        <dbReference type="Proteomes" id="UP000010824"/>
    </source>
</evidence>
<sequence>MRESGLVAGFDILFFDQFLQKRMQFYSAIRKHACSFEFALNGTICVAL</sequence>
<accession>L0HKA4</accession>
<organism evidence="1 2">
    <name type="scientific">Methanoregula formicica (strain DSM 22288 / NBRC 105244 / SMSP)</name>
    <dbReference type="NCBI Taxonomy" id="593750"/>
    <lineage>
        <taxon>Archaea</taxon>
        <taxon>Methanobacteriati</taxon>
        <taxon>Methanobacteriota</taxon>
        <taxon>Stenosarchaea group</taxon>
        <taxon>Methanomicrobia</taxon>
        <taxon>Methanomicrobiales</taxon>
        <taxon>Methanoregulaceae</taxon>
        <taxon>Methanoregula</taxon>
    </lineage>
</organism>
<gene>
    <name evidence="1" type="ordered locus">Metfor_2510</name>
</gene>
<evidence type="ECO:0000313" key="1">
    <source>
        <dbReference type="EMBL" id="AGB03504.1"/>
    </source>
</evidence>
<protein>
    <submittedName>
        <fullName evidence="1">Uncharacterized protein</fullName>
    </submittedName>
</protein>
<dbReference type="InParanoid" id="L0HKA4"/>